<evidence type="ECO:0000313" key="8">
    <source>
        <dbReference type="Proteomes" id="UP000249829"/>
    </source>
</evidence>
<dbReference type="EMBL" id="KZ825220">
    <property type="protein sequence ID" value="PYI14119.1"/>
    <property type="molecule type" value="Genomic_DNA"/>
</dbReference>
<evidence type="ECO:0000256" key="2">
    <source>
        <dbReference type="ARBA" id="ARBA00005543"/>
    </source>
</evidence>
<dbReference type="PANTHER" id="PTHR36091:SF1">
    <property type="entry name" value="ALTERED INHERITANCE OF MITOCHONDRIA PROTEIN 9, MITOCHONDRIAL"/>
    <property type="match status" value="1"/>
</dbReference>
<comment type="subcellular location">
    <subcellularLocation>
        <location evidence="1">Mitochondrion</location>
    </subcellularLocation>
</comment>
<organism evidence="7 8">
    <name type="scientific">Aspergillus violaceofuscus (strain CBS 115571)</name>
    <dbReference type="NCBI Taxonomy" id="1450538"/>
    <lineage>
        <taxon>Eukaryota</taxon>
        <taxon>Fungi</taxon>
        <taxon>Dikarya</taxon>
        <taxon>Ascomycota</taxon>
        <taxon>Pezizomycotina</taxon>
        <taxon>Eurotiomycetes</taxon>
        <taxon>Eurotiomycetidae</taxon>
        <taxon>Eurotiales</taxon>
        <taxon>Aspergillaceae</taxon>
        <taxon>Aspergillus</taxon>
    </lineage>
</organism>
<evidence type="ECO:0000313" key="7">
    <source>
        <dbReference type="EMBL" id="PYI14119.1"/>
    </source>
</evidence>
<keyword evidence="8" id="KW-1185">Reference proteome</keyword>
<accession>A0A2V5GSA5</accession>
<evidence type="ECO:0000256" key="3">
    <source>
        <dbReference type="ARBA" id="ARBA00016197"/>
    </source>
</evidence>
<dbReference type="InterPro" id="IPR051035">
    <property type="entry name" value="Mito_inheritance_9"/>
</dbReference>
<evidence type="ECO:0000256" key="5">
    <source>
        <dbReference type="ARBA" id="ARBA00023128"/>
    </source>
</evidence>
<dbReference type="AlphaFoldDB" id="A0A2V5GSA5"/>
<keyword evidence="4" id="KW-0809">Transit peptide</keyword>
<dbReference type="Proteomes" id="UP000249829">
    <property type="component" value="Unassembled WGS sequence"/>
</dbReference>
<protein>
    <recommendedName>
        <fullName evidence="3">Altered inheritance of mitochondria protein 9, mitochondrial</fullName>
    </recommendedName>
    <alternativeName>
        <fullName evidence="6">Found in mitochondrial proteome protein 29</fullName>
    </alternativeName>
</protein>
<dbReference type="PANTHER" id="PTHR36091">
    <property type="entry name" value="ALTERED INHERITANCE OF MITOCHONDRIA PROTEIN 9, MITOCHONDRIAL"/>
    <property type="match status" value="1"/>
</dbReference>
<name>A0A2V5GSA5_ASPV1</name>
<evidence type="ECO:0000256" key="1">
    <source>
        <dbReference type="ARBA" id="ARBA00004173"/>
    </source>
</evidence>
<dbReference type="InterPro" id="IPR011009">
    <property type="entry name" value="Kinase-like_dom_sf"/>
</dbReference>
<sequence>MDDGREVLINTNTPRTIAGSNRFVTASEVATLKFVRQSTSLPVPRVLAWNTDSANESGSEYIILEKTPGVALDEIWEGLSTLQRADSFCIGPLCNVRSEQSGVESPQDPGTSGPC</sequence>
<comment type="similarity">
    <text evidence="2">Belongs to the AIM9 family.</text>
</comment>
<gene>
    <name evidence="7" type="ORF">BO99DRAFT_437625</name>
</gene>
<keyword evidence="5" id="KW-0496">Mitochondrion</keyword>
<dbReference type="GO" id="GO:0005739">
    <property type="term" value="C:mitochondrion"/>
    <property type="evidence" value="ECO:0007669"/>
    <property type="project" value="UniProtKB-SubCell"/>
</dbReference>
<dbReference type="SUPFAM" id="SSF56112">
    <property type="entry name" value="Protein kinase-like (PK-like)"/>
    <property type="match status" value="1"/>
</dbReference>
<evidence type="ECO:0000256" key="4">
    <source>
        <dbReference type="ARBA" id="ARBA00022946"/>
    </source>
</evidence>
<reference evidence="7 8" key="1">
    <citation type="submission" date="2018-02" db="EMBL/GenBank/DDBJ databases">
        <title>The genomes of Aspergillus section Nigri reveals drivers in fungal speciation.</title>
        <authorList>
            <consortium name="DOE Joint Genome Institute"/>
            <person name="Vesth T.C."/>
            <person name="Nybo J."/>
            <person name="Theobald S."/>
            <person name="Brandl J."/>
            <person name="Frisvad J.C."/>
            <person name="Nielsen K.F."/>
            <person name="Lyhne E.K."/>
            <person name="Kogle M.E."/>
            <person name="Kuo A."/>
            <person name="Riley R."/>
            <person name="Clum A."/>
            <person name="Nolan M."/>
            <person name="Lipzen A."/>
            <person name="Salamov A."/>
            <person name="Henrissat B."/>
            <person name="Wiebenga A."/>
            <person name="De vries R.P."/>
            <person name="Grigoriev I.V."/>
            <person name="Mortensen U.H."/>
            <person name="Andersen M.R."/>
            <person name="Baker S.E."/>
        </authorList>
    </citation>
    <scope>NUCLEOTIDE SEQUENCE [LARGE SCALE GENOMIC DNA]</scope>
    <source>
        <strain evidence="7 8">CBS 115571</strain>
    </source>
</reference>
<evidence type="ECO:0000256" key="6">
    <source>
        <dbReference type="ARBA" id="ARBA00031849"/>
    </source>
</evidence>
<proteinExistence type="inferred from homology"/>